<protein>
    <submittedName>
        <fullName evidence="1">Uncharacterized protein</fullName>
    </submittedName>
</protein>
<dbReference type="Proteomes" id="UP001054945">
    <property type="component" value="Unassembled WGS sequence"/>
</dbReference>
<gene>
    <name evidence="1" type="ORF">CEXT_114931</name>
</gene>
<keyword evidence="2" id="KW-1185">Reference proteome</keyword>
<accession>A0AAV4SM77</accession>
<name>A0AAV4SM77_CAEEX</name>
<evidence type="ECO:0000313" key="1">
    <source>
        <dbReference type="EMBL" id="GIY34424.1"/>
    </source>
</evidence>
<reference evidence="1 2" key="1">
    <citation type="submission" date="2021-06" db="EMBL/GenBank/DDBJ databases">
        <title>Caerostris extrusa draft genome.</title>
        <authorList>
            <person name="Kono N."/>
            <person name="Arakawa K."/>
        </authorList>
    </citation>
    <scope>NUCLEOTIDE SEQUENCE [LARGE SCALE GENOMIC DNA]</scope>
</reference>
<dbReference type="AlphaFoldDB" id="A0AAV4SM77"/>
<evidence type="ECO:0000313" key="2">
    <source>
        <dbReference type="Proteomes" id="UP001054945"/>
    </source>
</evidence>
<sequence>MSTCNFYFDTANVCSRNQISGSLVVSWSFPWRQSGYIFCRLETVLGFFTGLVVNPAPFPNREDEVLFSRPLTTRKDYVGTILSHQVTTWAHATCECIGEKYPAYHLRVQGKNYPSCHLREKDIQHATSECRVEEYLAIHLRVHWRKISFM</sequence>
<comment type="caution">
    <text evidence="1">The sequence shown here is derived from an EMBL/GenBank/DDBJ whole genome shotgun (WGS) entry which is preliminary data.</text>
</comment>
<organism evidence="1 2">
    <name type="scientific">Caerostris extrusa</name>
    <name type="common">Bark spider</name>
    <name type="synonym">Caerostris bankana</name>
    <dbReference type="NCBI Taxonomy" id="172846"/>
    <lineage>
        <taxon>Eukaryota</taxon>
        <taxon>Metazoa</taxon>
        <taxon>Ecdysozoa</taxon>
        <taxon>Arthropoda</taxon>
        <taxon>Chelicerata</taxon>
        <taxon>Arachnida</taxon>
        <taxon>Araneae</taxon>
        <taxon>Araneomorphae</taxon>
        <taxon>Entelegynae</taxon>
        <taxon>Araneoidea</taxon>
        <taxon>Araneidae</taxon>
        <taxon>Caerostris</taxon>
    </lineage>
</organism>
<proteinExistence type="predicted"/>
<dbReference type="EMBL" id="BPLR01009763">
    <property type="protein sequence ID" value="GIY34424.1"/>
    <property type="molecule type" value="Genomic_DNA"/>
</dbReference>